<keyword evidence="3" id="KW-0813">Transport</keyword>
<dbReference type="STRING" id="1604004.HLASA_2153"/>
<dbReference type="InterPro" id="IPR045349">
    <property type="entry name" value="SLC41A1-3"/>
</dbReference>
<evidence type="ECO:0000256" key="4">
    <source>
        <dbReference type="ARBA" id="ARBA00022692"/>
    </source>
</evidence>
<dbReference type="PANTHER" id="PTHR16228:SF7">
    <property type="entry name" value="SLC41A_MGTE INTEGRAL MEMBRANE DOMAIN-CONTAINING PROTEIN"/>
    <property type="match status" value="1"/>
</dbReference>
<feature type="domain" description="SLC41A/MgtE integral membrane" evidence="10">
    <location>
        <begin position="49"/>
        <end position="180"/>
    </location>
</feature>
<reference evidence="12" key="1">
    <citation type="submission" date="2015-05" db="EMBL/GenBank/DDBJ databases">
        <title>Complete genome sequence of Halanaeroarchaeum sulfurireducens type strain M27-SA2, a sulfate-reducer haloarchaeon from marine anoxic lake Medee.</title>
        <authorList>
            <person name="Messina E."/>
            <person name="Kublanov I.V."/>
            <person name="Toshchakov S."/>
            <person name="Arcadi E."/>
            <person name="La Spada G."/>
            <person name="La Cono V."/>
            <person name="Yakimov M.M."/>
        </authorList>
    </citation>
    <scope>NUCLEOTIDE SEQUENCE [LARGE SCALE GENOMIC DNA]</scope>
    <source>
        <strain evidence="12">M27-SA2</strain>
    </source>
</reference>
<keyword evidence="8 9" id="KW-0472">Membrane</keyword>
<reference evidence="11 12" key="2">
    <citation type="journal article" date="2016" name="Stand. Genomic Sci.">
        <title>Complete genome sequence of 'Halanaeroarchaeum sulfurireducens' M27-SA2, a sulfur-reducing and acetate-oxidizing haloarchaeon from the deep-sea hypersaline anoxic lake Medee.</title>
        <authorList>
            <person name="Messina E."/>
            <person name="Sorokin D.Y."/>
            <person name="Kublanov I.V."/>
            <person name="Toshchakov S."/>
            <person name="Lopatina A."/>
            <person name="Arcadi E."/>
            <person name="Smedile F."/>
            <person name="La Spada G."/>
            <person name="La Cono V."/>
            <person name="Yakimov M.M."/>
        </authorList>
    </citation>
    <scope>NUCLEOTIDE SEQUENCE [LARGE SCALE GENOMIC DNA]</scope>
    <source>
        <strain evidence="11 12">M27-SA2</strain>
    </source>
</reference>
<dbReference type="Pfam" id="PF01769">
    <property type="entry name" value="MgtE"/>
    <property type="match status" value="1"/>
</dbReference>
<dbReference type="KEGG" id="hsf:HLASA_2153"/>
<comment type="subcellular location">
    <subcellularLocation>
        <location evidence="1">Membrane</location>
        <topology evidence="1">Multi-pass membrane protein</topology>
    </subcellularLocation>
</comment>
<feature type="transmembrane region" description="Helical" evidence="9">
    <location>
        <begin position="88"/>
        <end position="112"/>
    </location>
</feature>
<evidence type="ECO:0000256" key="6">
    <source>
        <dbReference type="ARBA" id="ARBA00022989"/>
    </source>
</evidence>
<dbReference type="EMBL" id="CP011564">
    <property type="protein sequence ID" value="ALG83023.1"/>
    <property type="molecule type" value="Genomic_DNA"/>
</dbReference>
<proteinExistence type="inferred from homology"/>
<keyword evidence="4 9" id="KW-0812">Transmembrane</keyword>
<dbReference type="PANTHER" id="PTHR16228">
    <property type="entry name" value="DIVALENT CATION TRANSPORTER SOLUTE CARRIER FAMILY 41"/>
    <property type="match status" value="1"/>
</dbReference>
<evidence type="ECO:0000256" key="7">
    <source>
        <dbReference type="ARBA" id="ARBA00023065"/>
    </source>
</evidence>
<dbReference type="PATRIC" id="fig|1604004.5.peg.2264"/>
<keyword evidence="6 9" id="KW-1133">Transmembrane helix</keyword>
<comment type="similarity">
    <text evidence="2">Belongs to the SLC41A transporter family.</text>
</comment>
<evidence type="ECO:0000259" key="10">
    <source>
        <dbReference type="Pfam" id="PF01769"/>
    </source>
</evidence>
<evidence type="ECO:0000256" key="9">
    <source>
        <dbReference type="SAM" id="Phobius"/>
    </source>
</evidence>
<gene>
    <name evidence="11" type="ORF">HLASA_2153</name>
</gene>
<protein>
    <submittedName>
        <fullName evidence="11">Divalent cation transporter subunit I, MgtE family protein</fullName>
    </submittedName>
</protein>
<evidence type="ECO:0000256" key="3">
    <source>
        <dbReference type="ARBA" id="ARBA00022448"/>
    </source>
</evidence>
<dbReference type="SUPFAM" id="SSF161093">
    <property type="entry name" value="MgtE membrane domain-like"/>
    <property type="match status" value="1"/>
</dbReference>
<keyword evidence="7" id="KW-0406">Ion transport</keyword>
<feature type="transmembrane region" description="Helical" evidence="9">
    <location>
        <begin position="124"/>
        <end position="152"/>
    </location>
</feature>
<keyword evidence="5" id="KW-0460">Magnesium</keyword>
<dbReference type="RefSeq" id="WP_054519985.1">
    <property type="nucleotide sequence ID" value="NZ_CP011564.1"/>
</dbReference>
<evidence type="ECO:0000313" key="12">
    <source>
        <dbReference type="Proteomes" id="UP000060390"/>
    </source>
</evidence>
<dbReference type="InterPro" id="IPR036739">
    <property type="entry name" value="SLC41_membr_dom_sf"/>
</dbReference>
<dbReference type="AlphaFoldDB" id="A0A0N7FU06"/>
<feature type="transmembrane region" description="Helical" evidence="9">
    <location>
        <begin position="14"/>
        <end position="33"/>
    </location>
</feature>
<dbReference type="Proteomes" id="UP000060390">
    <property type="component" value="Chromosome"/>
</dbReference>
<dbReference type="InterPro" id="IPR006667">
    <property type="entry name" value="SLC41_membr_dom"/>
</dbReference>
<dbReference type="GeneID" id="26011485"/>
<evidence type="ECO:0000256" key="5">
    <source>
        <dbReference type="ARBA" id="ARBA00022842"/>
    </source>
</evidence>
<evidence type="ECO:0000256" key="1">
    <source>
        <dbReference type="ARBA" id="ARBA00004141"/>
    </source>
</evidence>
<evidence type="ECO:0000256" key="2">
    <source>
        <dbReference type="ARBA" id="ARBA00009749"/>
    </source>
</evidence>
<dbReference type="GO" id="GO:0016020">
    <property type="term" value="C:membrane"/>
    <property type="evidence" value="ECO:0007669"/>
    <property type="project" value="UniProtKB-SubCell"/>
</dbReference>
<sequence>MDVREVIVESYREGFSPVVASAIGGLLAGVILGSMQDQLSALPGLLVLVPALLATRGNVYGAFASRIASGLHQGLVEPRIRPDERLRAAAVAAVSNNLLASGIAAVLTVAILRMLGRPVAGLPTLVGIAVLAAFLAGLALSVVVVVVMMLGYRRGIDPDTLVGPLVTTTGDVIGISFLLVAVDLALALGGT</sequence>
<accession>A0A0N7FU06</accession>
<organism evidence="11 12">
    <name type="scientific">Halanaeroarchaeum sulfurireducens</name>
    <dbReference type="NCBI Taxonomy" id="1604004"/>
    <lineage>
        <taxon>Archaea</taxon>
        <taxon>Methanobacteriati</taxon>
        <taxon>Methanobacteriota</taxon>
        <taxon>Stenosarchaea group</taxon>
        <taxon>Halobacteria</taxon>
        <taxon>Halobacteriales</taxon>
        <taxon>Halobacteriaceae</taxon>
        <taxon>Halanaeroarchaeum</taxon>
    </lineage>
</organism>
<feature type="transmembrane region" description="Helical" evidence="9">
    <location>
        <begin position="45"/>
        <end position="68"/>
    </location>
</feature>
<evidence type="ECO:0000313" key="11">
    <source>
        <dbReference type="EMBL" id="ALG83023.1"/>
    </source>
</evidence>
<name>A0A0N7FU06_9EURY</name>
<dbReference type="GO" id="GO:0008324">
    <property type="term" value="F:monoatomic cation transmembrane transporter activity"/>
    <property type="evidence" value="ECO:0007669"/>
    <property type="project" value="InterPro"/>
</dbReference>
<evidence type="ECO:0000256" key="8">
    <source>
        <dbReference type="ARBA" id="ARBA00023136"/>
    </source>
</evidence>
<dbReference type="Gene3D" id="1.10.357.20">
    <property type="entry name" value="SLC41 divalent cation transporters, integral membrane domain"/>
    <property type="match status" value="1"/>
</dbReference>